<dbReference type="Proteomes" id="UP000623129">
    <property type="component" value="Unassembled WGS sequence"/>
</dbReference>
<dbReference type="EMBL" id="SWLB01000007">
    <property type="protein sequence ID" value="KAF3336200.1"/>
    <property type="molecule type" value="Genomic_DNA"/>
</dbReference>
<proteinExistence type="predicted"/>
<dbReference type="AlphaFoldDB" id="A0A833QVW2"/>
<evidence type="ECO:0000313" key="3">
    <source>
        <dbReference type="EMBL" id="KAF3336200.1"/>
    </source>
</evidence>
<feature type="coiled-coil region" evidence="1">
    <location>
        <begin position="56"/>
        <end position="137"/>
    </location>
</feature>
<evidence type="ECO:0000313" key="4">
    <source>
        <dbReference type="Proteomes" id="UP000623129"/>
    </source>
</evidence>
<sequence length="562" mass="61816">MFQVHLILAQPTLFLQLNIIDPDRVSLITDWALAVYPWCMDKEEKTQLEAPKESEITEITEENKTLKTKDQEEEDNKITVETGTVKNIDVAVEEISGAEAAEESMKEEIKEAVIAVNNATEQTAETTELVKEEAKDQSDGVAPISVALVSETSETETTELVKEEAKDQSDDVTPISAALVSETGEIETTELVKEEAKDQSDDVAPVSVTLVSETGETVAVETTELVKEEAEDQSDVTPVSATLVSETGVASVTPNPEEQKQTEDLATPVAETHEEDKQGVEELVKEEIKETDLPNHVTPVAVTETIGETKDAEPNHEEQNKVVEIVNESANLQQEAKLPEVESEDLKLQDTSVAATVGEEEEAENKETDELVKQVIKESELPDSSVAVTPVVDAESMPDTKTTDTGAVTDSIHTEKEKASDELEVEINTDASPVLAESADVENEVTQVLPEKKKKRPLGDHLAEEKANDSSVTANKQVSDEKSEVEPSEAEQTATAVAPKESTEISSRDAISLMMLNQKQVKRRKRMRRSHVSTQEQSMLDDFVECYIYFNLWMLFVNMCGM</sequence>
<evidence type="ECO:0000256" key="2">
    <source>
        <dbReference type="SAM" id="MobiDB-lite"/>
    </source>
</evidence>
<accession>A0A833QVW2</accession>
<comment type="caution">
    <text evidence="3">The sequence shown here is derived from an EMBL/GenBank/DDBJ whole genome shotgun (WGS) entry which is preliminary data.</text>
</comment>
<evidence type="ECO:0000256" key="1">
    <source>
        <dbReference type="SAM" id="Coils"/>
    </source>
</evidence>
<organism evidence="3 4">
    <name type="scientific">Carex littledalei</name>
    <dbReference type="NCBI Taxonomy" id="544730"/>
    <lineage>
        <taxon>Eukaryota</taxon>
        <taxon>Viridiplantae</taxon>
        <taxon>Streptophyta</taxon>
        <taxon>Embryophyta</taxon>
        <taxon>Tracheophyta</taxon>
        <taxon>Spermatophyta</taxon>
        <taxon>Magnoliopsida</taxon>
        <taxon>Liliopsida</taxon>
        <taxon>Poales</taxon>
        <taxon>Cyperaceae</taxon>
        <taxon>Cyperoideae</taxon>
        <taxon>Cariceae</taxon>
        <taxon>Carex</taxon>
        <taxon>Carex subgen. Euthyceras</taxon>
    </lineage>
</organism>
<protein>
    <submittedName>
        <fullName evidence="3">Uncharacterized protein</fullName>
    </submittedName>
</protein>
<keyword evidence="4" id="KW-1185">Reference proteome</keyword>
<keyword evidence="1" id="KW-0175">Coiled coil</keyword>
<feature type="compositionally biased region" description="Basic and acidic residues" evidence="2">
    <location>
        <begin position="412"/>
        <end position="421"/>
    </location>
</feature>
<gene>
    <name evidence="3" type="ORF">FCM35_KLT18786</name>
</gene>
<feature type="compositionally biased region" description="Polar residues" evidence="2">
    <location>
        <begin position="399"/>
        <end position="408"/>
    </location>
</feature>
<feature type="region of interest" description="Disordered" evidence="2">
    <location>
        <begin position="377"/>
        <end position="509"/>
    </location>
</feature>
<feature type="compositionally biased region" description="Basic and acidic residues" evidence="2">
    <location>
        <begin position="457"/>
        <end position="468"/>
    </location>
</feature>
<name>A0A833QVW2_9POAL</name>
<reference evidence="3" key="1">
    <citation type="submission" date="2020-01" db="EMBL/GenBank/DDBJ databases">
        <title>Genome sequence of Kobresia littledalei, the first chromosome-level genome in the family Cyperaceae.</title>
        <authorList>
            <person name="Qu G."/>
        </authorList>
    </citation>
    <scope>NUCLEOTIDE SEQUENCE</scope>
    <source>
        <strain evidence="3">C.B.Clarke</strain>
        <tissue evidence="3">Leaf</tissue>
    </source>
</reference>